<dbReference type="GO" id="GO:0005737">
    <property type="term" value="C:cytoplasm"/>
    <property type="evidence" value="ECO:0007669"/>
    <property type="project" value="TreeGrafter"/>
</dbReference>
<dbReference type="Proteomes" id="UP000243217">
    <property type="component" value="Unassembled WGS sequence"/>
</dbReference>
<dbReference type="GO" id="GO:0042594">
    <property type="term" value="P:response to starvation"/>
    <property type="evidence" value="ECO:0007669"/>
    <property type="project" value="TreeGrafter"/>
</dbReference>
<evidence type="ECO:0000313" key="3">
    <source>
        <dbReference type="EMBL" id="OQS00196.1"/>
    </source>
</evidence>
<feature type="region of interest" description="Disordered" evidence="1">
    <location>
        <begin position="623"/>
        <end position="652"/>
    </location>
</feature>
<dbReference type="EMBL" id="JNBS01001740">
    <property type="protein sequence ID" value="OQS00196.1"/>
    <property type="molecule type" value="Genomic_DNA"/>
</dbReference>
<protein>
    <recommendedName>
        <fullName evidence="2">BCAS3 WD40 domain-containing protein</fullName>
    </recommendedName>
</protein>
<dbReference type="PANTHER" id="PTHR13268:SF0">
    <property type="entry name" value="BCAS3 MICROTUBULE ASSOCIATED CELL MIGRATION FACTOR"/>
    <property type="match status" value="1"/>
</dbReference>
<dbReference type="PANTHER" id="PTHR13268">
    <property type="entry name" value="BREAST CARCINOMA AMPLIFIED SEQUENCE 3"/>
    <property type="match status" value="1"/>
</dbReference>
<dbReference type="OrthoDB" id="25778at2759"/>
<organism evidence="3 4">
    <name type="scientific">Thraustotheca clavata</name>
    <dbReference type="NCBI Taxonomy" id="74557"/>
    <lineage>
        <taxon>Eukaryota</taxon>
        <taxon>Sar</taxon>
        <taxon>Stramenopiles</taxon>
        <taxon>Oomycota</taxon>
        <taxon>Saprolegniomycetes</taxon>
        <taxon>Saprolegniales</taxon>
        <taxon>Achlyaceae</taxon>
        <taxon>Thraustotheca</taxon>
    </lineage>
</organism>
<dbReference type="Pfam" id="PF21034">
    <property type="entry name" value="BCAS3_WD40"/>
    <property type="match status" value="1"/>
</dbReference>
<dbReference type="SMART" id="SM00320">
    <property type="entry name" value="WD40"/>
    <property type="match status" value="2"/>
</dbReference>
<gene>
    <name evidence="3" type="ORF">THRCLA_06148</name>
</gene>
<evidence type="ECO:0000313" key="4">
    <source>
        <dbReference type="Proteomes" id="UP000243217"/>
    </source>
</evidence>
<dbReference type="GO" id="GO:0006914">
    <property type="term" value="P:autophagy"/>
    <property type="evidence" value="ECO:0007669"/>
    <property type="project" value="InterPro"/>
</dbReference>
<proteinExistence type="predicted"/>
<dbReference type="InterPro" id="IPR015943">
    <property type="entry name" value="WD40/YVTN_repeat-like_dom_sf"/>
</dbReference>
<keyword evidence="4" id="KW-1185">Reference proteome</keyword>
<dbReference type="InterPro" id="IPR001680">
    <property type="entry name" value="WD40_rpt"/>
</dbReference>
<feature type="compositionally biased region" description="Basic residues" evidence="1">
    <location>
        <begin position="640"/>
        <end position="652"/>
    </location>
</feature>
<feature type="domain" description="BCAS3 WD40" evidence="2">
    <location>
        <begin position="228"/>
        <end position="330"/>
    </location>
</feature>
<sequence>MKPAIDGWTSYLFASPSKPALPSLVTCVEFFHRAQSKTTLLFQAEPHSYGVFDATTMKMVGKKHPLDAPVRLARFLDDFPDKLLPDLLLVTNRLCIVCLESNTIIKELTLSIATKDIVDIRASANIIAVLSPRVIHLLDRKSDYEVTATIPTAADAMALGSRWLAYPSSYEEIPLNSFTSSSSATFIPREDYSLSNVAHGVASSLYFLSQVGRKSLGSASEVAKDAGSVVVHDIQTGKPLVQFKAHDSPITTLTFDPSGLLLITSSTNGQTLHVHRLLGNDHILLYKLQRGITYARIHHVSVSMDSKWIAVTSLRGTTHVYAISPEGGPVQGHCHADINYDDEAHVTTSKIVKSFEEQSRSLGRLHLSTEKIQPLVRLRHNIPGLSTPSATGLQLDEDDLQSLVLKCQWAPNNTLYIANAGNLKSMKLLPKLDVVQSKFVLSAELSVLQNVDLEHREVHPTCTEITSEKYIINNGIEVRSHYRSSTPLWVHPKVSFRAVTKATNDSLVLSVRRIGPIPIATDAEIQERVTQGESPVFDGAEKEEVFVPTLDLAASISIAVHSRVNIEPQDKQISDTDSSSINLTHIQDTYFASPPMLPVVTPASFPQVLEESLSQSPEILEEIAPSVPSELSESPERTLTRSKRERRKKQKA</sequence>
<dbReference type="AlphaFoldDB" id="A0A1V9ZQ99"/>
<dbReference type="Gene3D" id="2.130.10.10">
    <property type="entry name" value="YVTN repeat-like/Quinoprotein amine dehydrogenase"/>
    <property type="match status" value="1"/>
</dbReference>
<dbReference type="InterPro" id="IPR048382">
    <property type="entry name" value="BCAS3_WD40"/>
</dbReference>
<evidence type="ECO:0000256" key="1">
    <source>
        <dbReference type="SAM" id="MobiDB-lite"/>
    </source>
</evidence>
<dbReference type="SUPFAM" id="SSF50978">
    <property type="entry name" value="WD40 repeat-like"/>
    <property type="match status" value="1"/>
</dbReference>
<dbReference type="InterPro" id="IPR045142">
    <property type="entry name" value="BCAS3-like"/>
</dbReference>
<reference evidence="3 4" key="1">
    <citation type="journal article" date="2014" name="Genome Biol. Evol.">
        <title>The secreted proteins of Achlya hypogyna and Thraustotheca clavata identify the ancestral oomycete secretome and reveal gene acquisitions by horizontal gene transfer.</title>
        <authorList>
            <person name="Misner I."/>
            <person name="Blouin N."/>
            <person name="Leonard G."/>
            <person name="Richards T.A."/>
            <person name="Lane C.E."/>
        </authorList>
    </citation>
    <scope>NUCLEOTIDE SEQUENCE [LARGE SCALE GENOMIC DNA]</scope>
    <source>
        <strain evidence="3 4">ATCC 34112</strain>
    </source>
</reference>
<accession>A0A1V9ZQ99</accession>
<name>A0A1V9ZQ99_9STRA</name>
<evidence type="ECO:0000259" key="2">
    <source>
        <dbReference type="Pfam" id="PF21034"/>
    </source>
</evidence>
<comment type="caution">
    <text evidence="3">The sequence shown here is derived from an EMBL/GenBank/DDBJ whole genome shotgun (WGS) entry which is preliminary data.</text>
</comment>
<dbReference type="InterPro" id="IPR036322">
    <property type="entry name" value="WD40_repeat_dom_sf"/>
</dbReference>